<dbReference type="RefSeq" id="WP_135271237.1">
    <property type="nucleotide sequence ID" value="NZ_SRIB01000008.1"/>
</dbReference>
<dbReference type="OrthoDB" id="1726967at2"/>
<dbReference type="CDD" id="cd17470">
    <property type="entry name" value="T3SS_Flik_C"/>
    <property type="match status" value="1"/>
</dbReference>
<evidence type="ECO:0000313" key="3">
    <source>
        <dbReference type="Proteomes" id="UP000298381"/>
    </source>
</evidence>
<dbReference type="InterPro" id="IPR021136">
    <property type="entry name" value="Flagellar_hook_control-like_C"/>
</dbReference>
<dbReference type="Pfam" id="PF02120">
    <property type="entry name" value="Flg_hook"/>
    <property type="match status" value="1"/>
</dbReference>
<organism evidence="2 3">
    <name type="scientific">Soehngenia longivitae</name>
    <dbReference type="NCBI Taxonomy" id="2562294"/>
    <lineage>
        <taxon>Bacteria</taxon>
        <taxon>Bacillati</taxon>
        <taxon>Bacillota</taxon>
        <taxon>Tissierellia</taxon>
        <taxon>Tissierellales</taxon>
        <taxon>Tissierellaceae</taxon>
        <taxon>Soehngenia</taxon>
    </lineage>
</organism>
<keyword evidence="2" id="KW-0969">Cilium</keyword>
<comment type="caution">
    <text evidence="2">The sequence shown here is derived from an EMBL/GenBank/DDBJ whole genome shotgun (WGS) entry which is preliminary data.</text>
</comment>
<proteinExistence type="predicted"/>
<dbReference type="AlphaFoldDB" id="A0A4Z0D2F3"/>
<keyword evidence="2" id="KW-0282">Flagellum</keyword>
<gene>
    <name evidence="2" type="ORF">E4100_06565</name>
</gene>
<name>A0A4Z0D2F3_9FIRM</name>
<evidence type="ECO:0000259" key="1">
    <source>
        <dbReference type="Pfam" id="PF02120"/>
    </source>
</evidence>
<evidence type="ECO:0000313" key="2">
    <source>
        <dbReference type="EMBL" id="TFZ39921.1"/>
    </source>
</evidence>
<keyword evidence="2" id="KW-0966">Cell projection</keyword>
<protein>
    <submittedName>
        <fullName evidence="2">Flagellar hook-length control protein FliK</fullName>
    </submittedName>
</protein>
<dbReference type="EMBL" id="SRIB01000008">
    <property type="protein sequence ID" value="TFZ39921.1"/>
    <property type="molecule type" value="Genomic_DNA"/>
</dbReference>
<dbReference type="InterPro" id="IPR038610">
    <property type="entry name" value="FliK-like_C_sf"/>
</dbReference>
<dbReference type="Gene3D" id="3.30.750.140">
    <property type="match status" value="1"/>
</dbReference>
<sequence>MEINRIDLNTNNNKISNDVFDTSEEFKSVLKDFVLNNKDIKKSEKDKNTLDGDLENEETKETKSEVIDLDITSILALFNNFNLAKASDSSLDINISDKLDELISIEGNTILNMSKANDLENIPIVLNADIGLAENSDQKEEKLIFLEDINIKKDTTIKGLLGEYEKLNIKTNKDPSDEKITDKVNKESIILKTQFSEEENKGTIGFREKESLDLKNLDKQFNKELDVSKHEIEGELKLDIQVQKGTVDISNTNLGINNVKSATMGYNNLESIKQAIIDIQKPKTEGESTFINIRLKPDSLGQLNINLKIEKGDLKAIMLVQNESTKSAILNQIDELSNSLLKQNITISKFEVKVVNDNLNFDFTKNQSNFNFDSNNNSNDRQNKYYWNKTTREEIETVKILQYKDYNESGVNILA</sequence>
<accession>A0A4Z0D2F3</accession>
<reference evidence="2 3" key="1">
    <citation type="submission" date="2019-03" db="EMBL/GenBank/DDBJ databases">
        <title>Draft genome sequence data and analysis of a Fermenting Bacterium, Soehngenia longevitae strain 1933PT, isolated from petroleum reservoir in Azerbaijan.</title>
        <authorList>
            <person name="Grouzdev D.S."/>
            <person name="Bidzhieva S.K."/>
            <person name="Sokolova D.S."/>
            <person name="Tourova T.P."/>
            <person name="Poltaraus A.B."/>
            <person name="Nazina T.N."/>
        </authorList>
    </citation>
    <scope>NUCLEOTIDE SEQUENCE [LARGE SCALE GENOMIC DNA]</scope>
    <source>
        <strain evidence="2 3">1933P</strain>
    </source>
</reference>
<feature type="domain" description="Flagellar hook-length control protein-like C-terminal" evidence="1">
    <location>
        <begin position="287"/>
        <end position="358"/>
    </location>
</feature>
<dbReference type="Proteomes" id="UP000298381">
    <property type="component" value="Unassembled WGS sequence"/>
</dbReference>
<keyword evidence="3" id="KW-1185">Reference proteome</keyword>